<dbReference type="EMBL" id="JALJAT010000002">
    <property type="protein sequence ID" value="KAK4472933.1"/>
    <property type="molecule type" value="Genomic_DNA"/>
</dbReference>
<dbReference type="InterPro" id="IPR036259">
    <property type="entry name" value="MFS_trans_sf"/>
</dbReference>
<dbReference type="Pfam" id="PF13000">
    <property type="entry name" value="Acatn"/>
    <property type="match status" value="3"/>
</dbReference>
<feature type="transmembrane region" description="Helical" evidence="5">
    <location>
        <begin position="105"/>
        <end position="125"/>
    </location>
</feature>
<keyword evidence="7" id="KW-1185">Reference proteome</keyword>
<dbReference type="InterPro" id="IPR024371">
    <property type="entry name" value="AcetylCoA_trans_1-like"/>
</dbReference>
<gene>
    <name evidence="6" type="ORF">MN116_004137</name>
</gene>
<feature type="transmembrane region" description="Helical" evidence="5">
    <location>
        <begin position="515"/>
        <end position="536"/>
    </location>
</feature>
<dbReference type="PANTHER" id="PTHR12778">
    <property type="entry name" value="SOLUTE CARRIER FAMILY 33 ACETYL-COA TRANSPORTER -RELATED"/>
    <property type="match status" value="1"/>
</dbReference>
<reference evidence="6" key="2">
    <citation type="journal article" date="2023" name="Infect Dis Poverty">
        <title>Chromosome-scale genome of the human blood fluke Schistosoma mekongi and its implications for public health.</title>
        <authorList>
            <person name="Zhou M."/>
            <person name="Xu L."/>
            <person name="Xu D."/>
            <person name="Chen W."/>
            <person name="Khan J."/>
            <person name="Hu Y."/>
            <person name="Huang H."/>
            <person name="Wei H."/>
            <person name="Zhang Y."/>
            <person name="Chusongsang P."/>
            <person name="Tanasarnprasert K."/>
            <person name="Hu X."/>
            <person name="Limpanont Y."/>
            <person name="Lv Z."/>
        </authorList>
    </citation>
    <scope>NUCLEOTIDE SEQUENCE</scope>
    <source>
        <strain evidence="6">LV_2022a</strain>
    </source>
</reference>
<evidence type="ECO:0000256" key="5">
    <source>
        <dbReference type="SAM" id="Phobius"/>
    </source>
</evidence>
<evidence type="ECO:0000256" key="2">
    <source>
        <dbReference type="ARBA" id="ARBA00022692"/>
    </source>
</evidence>
<feature type="transmembrane region" description="Helical" evidence="5">
    <location>
        <begin position="485"/>
        <end position="503"/>
    </location>
</feature>
<evidence type="ECO:0000313" key="6">
    <source>
        <dbReference type="EMBL" id="KAK4472933.1"/>
    </source>
</evidence>
<feature type="transmembrane region" description="Helical" evidence="5">
    <location>
        <begin position="227"/>
        <end position="251"/>
    </location>
</feature>
<keyword evidence="2 5" id="KW-0812">Transmembrane</keyword>
<dbReference type="GO" id="GO:0016020">
    <property type="term" value="C:membrane"/>
    <property type="evidence" value="ECO:0007669"/>
    <property type="project" value="UniProtKB-SubCell"/>
</dbReference>
<dbReference type="Proteomes" id="UP001292079">
    <property type="component" value="Unassembled WGS sequence"/>
</dbReference>
<evidence type="ECO:0000313" key="7">
    <source>
        <dbReference type="Proteomes" id="UP001292079"/>
    </source>
</evidence>
<feature type="transmembrane region" description="Helical" evidence="5">
    <location>
        <begin position="33"/>
        <end position="60"/>
    </location>
</feature>
<feature type="transmembrane region" description="Helical" evidence="5">
    <location>
        <begin position="72"/>
        <end position="93"/>
    </location>
</feature>
<organism evidence="6 7">
    <name type="scientific">Schistosoma mekongi</name>
    <name type="common">Parasitic worm</name>
    <dbReference type="NCBI Taxonomy" id="38744"/>
    <lineage>
        <taxon>Eukaryota</taxon>
        <taxon>Metazoa</taxon>
        <taxon>Spiralia</taxon>
        <taxon>Lophotrochozoa</taxon>
        <taxon>Platyhelminthes</taxon>
        <taxon>Trematoda</taxon>
        <taxon>Digenea</taxon>
        <taxon>Strigeidida</taxon>
        <taxon>Schistosomatoidea</taxon>
        <taxon>Schistosomatidae</taxon>
        <taxon>Schistosoma</taxon>
    </lineage>
</organism>
<evidence type="ECO:0008006" key="8">
    <source>
        <dbReference type="Google" id="ProtNLM"/>
    </source>
</evidence>
<keyword evidence="3 5" id="KW-1133">Transmembrane helix</keyword>
<comment type="subcellular location">
    <subcellularLocation>
        <location evidence="1">Membrane</location>
        <topology evidence="1">Multi-pass membrane protein</topology>
    </subcellularLocation>
</comment>
<accession>A0AAE1ZFU0</accession>
<dbReference type="AlphaFoldDB" id="A0AAE1ZFU0"/>
<feature type="transmembrane region" description="Helical" evidence="5">
    <location>
        <begin position="184"/>
        <end position="207"/>
    </location>
</feature>
<comment type="caution">
    <text evidence="6">The sequence shown here is derived from an EMBL/GenBank/DDBJ whole genome shotgun (WGS) entry which is preliminary data.</text>
</comment>
<dbReference type="SUPFAM" id="SSF103473">
    <property type="entry name" value="MFS general substrate transporter"/>
    <property type="match status" value="1"/>
</dbReference>
<dbReference type="InterPro" id="IPR004752">
    <property type="entry name" value="AmpG_permease/AT-1"/>
</dbReference>
<reference evidence="6" key="1">
    <citation type="submission" date="2022-04" db="EMBL/GenBank/DDBJ databases">
        <authorList>
            <person name="Xu L."/>
            <person name="Lv Z."/>
        </authorList>
    </citation>
    <scope>NUCLEOTIDE SEQUENCE</scope>
    <source>
        <strain evidence="6">LV_2022a</strain>
    </source>
</reference>
<feature type="transmembrane region" description="Helical" evidence="5">
    <location>
        <begin position="600"/>
        <end position="623"/>
    </location>
</feature>
<name>A0AAE1ZFU0_SCHME</name>
<protein>
    <recommendedName>
        <fullName evidence="8">Acetyl-coenzyme A transporter 1</fullName>
    </recommendedName>
</protein>
<evidence type="ECO:0000256" key="1">
    <source>
        <dbReference type="ARBA" id="ARBA00004141"/>
    </source>
</evidence>
<feature type="transmembrane region" description="Helical" evidence="5">
    <location>
        <begin position="753"/>
        <end position="773"/>
    </location>
</feature>
<dbReference type="PANTHER" id="PTHR12778:SF9">
    <property type="entry name" value="ACETYL-COENZYME A TRANSPORTER 1"/>
    <property type="match status" value="1"/>
</dbReference>
<evidence type="ECO:0000256" key="3">
    <source>
        <dbReference type="ARBA" id="ARBA00022989"/>
    </source>
</evidence>
<proteinExistence type="predicted"/>
<sequence>MHSDSYWKESIIFIDMLCCKNQRRKRIKSSDDISGICILMILYILQGIPIGLSASIPFMLQSSYYTGSYQAQATFSLVFWPFSFKLVWAPIIDSIYSTHIGRRKTWLIPTQYAIGIELIILANYINNWLGRDPNNPWSPLGTHHPVDIISLTIAFFGLTFLAATQDIAVDGWAISVLSKKNLGWASTCNVVGQTIGYVTAFILFLCLESPNISNNYLRWTPIEGEGLITFSGFLYFWGVTFMVTNTLLVLFKHEKGSKLDTEFRKCLNYVTGKIYKQLTFSNSSESHHHNHNHTIYDGINHDVENIQDSSVVKSFNSDDIHIENSNIDDSEVPLKSKGYIQSNNECFQESKPINNTSTDLELICRTNHILHNETNHHINFVKTKPNNVNEYLTEILHTTDINDTNRNNVTNRNTINNTNNKTVNGDQQEIDLSLIDTYRVMFGVIRLKPVWQFLILLTTVKVSLAAPETIFSLKLIENGFPKERLALFGVILLPIQAILPLLITRWTNGPRPLGVFIIAFLPRLLLTSLTIPIVYYTPYFRIIPPNHVQFIHLNKSDLNNINHNNNNNNNNININFIDISNSTHYTTMNIKKDITYSFTWIFYVLLLSKLFIHSIISSIMMVVQIAFHAKISDPTVGGTYMTLLNTVSNIAGSLPSTALLSLIEPLTKRQCILKEFNQTIIQSIHSNNLLLMNYTNTTTTATTDNNINHYNNSYSLYNKDKIVLEYNATCKPPHGIKACESLNGTCITYFDGFYLEVGLSVLFGLIVYPFLLYPMASRLDSLPSSAYSFQLTTAGCCSCEKQRNIVVNENETECSQLSSL</sequence>
<dbReference type="GO" id="GO:0008521">
    <property type="term" value="F:acetyl-CoA transmembrane transporter activity"/>
    <property type="evidence" value="ECO:0007669"/>
    <property type="project" value="InterPro"/>
</dbReference>
<feature type="transmembrane region" description="Helical" evidence="5">
    <location>
        <begin position="145"/>
        <end position="163"/>
    </location>
</feature>
<dbReference type="GO" id="GO:0035348">
    <property type="term" value="P:acetyl-CoA transmembrane transport"/>
    <property type="evidence" value="ECO:0007669"/>
    <property type="project" value="InterPro"/>
</dbReference>
<evidence type="ECO:0000256" key="4">
    <source>
        <dbReference type="ARBA" id="ARBA00023136"/>
    </source>
</evidence>
<keyword evidence="4 5" id="KW-0472">Membrane</keyword>